<evidence type="ECO:0007829" key="13">
    <source>
        <dbReference type="PeptideAtlas" id="A0A498LJ37"/>
    </source>
</evidence>
<comment type="caution">
    <text evidence="11">The sequence shown here is derived from an EMBL/GenBank/DDBJ whole genome shotgun (WGS) entry which is preliminary data.</text>
</comment>
<dbReference type="Gene3D" id="1.10.10.60">
    <property type="entry name" value="Homeodomain-like"/>
    <property type="match status" value="1"/>
</dbReference>
<feature type="region of interest" description="Disordered" evidence="9">
    <location>
        <begin position="280"/>
        <end position="301"/>
    </location>
</feature>
<reference evidence="11 12" key="1">
    <citation type="submission" date="2018-03" db="EMBL/GenBank/DDBJ databases">
        <title>Draft genome sequence of Rohu Carp (Labeo rohita).</title>
        <authorList>
            <person name="Das P."/>
            <person name="Kushwaha B."/>
            <person name="Joshi C.G."/>
            <person name="Kumar D."/>
            <person name="Nagpure N.S."/>
            <person name="Sahoo L."/>
            <person name="Das S.P."/>
            <person name="Bit A."/>
            <person name="Patnaik S."/>
            <person name="Meher P.K."/>
            <person name="Jayasankar P."/>
            <person name="Koringa P.G."/>
            <person name="Patel N.V."/>
            <person name="Hinsu A.T."/>
            <person name="Kumar R."/>
            <person name="Pandey M."/>
            <person name="Agarwal S."/>
            <person name="Srivastava S."/>
            <person name="Singh M."/>
            <person name="Iquebal M.A."/>
            <person name="Jaiswal S."/>
            <person name="Angadi U.B."/>
            <person name="Kumar N."/>
            <person name="Raza M."/>
            <person name="Shah T.M."/>
            <person name="Rai A."/>
            <person name="Jena J.K."/>
        </authorList>
    </citation>
    <scope>NUCLEOTIDE SEQUENCE [LARGE SCALE GENOMIC DNA]</scope>
    <source>
        <strain evidence="11">DASCIFA01</strain>
        <tissue evidence="11">Testis</tissue>
    </source>
</reference>
<dbReference type="PANTHER" id="PTHR12817:SF7">
    <property type="entry name" value="TRAFFICKING PROTEIN PARTICLE COMPLEX 6B-LIKE"/>
    <property type="match status" value="1"/>
</dbReference>
<keyword evidence="6" id="KW-0333">Golgi apparatus</keyword>
<evidence type="ECO:0000256" key="8">
    <source>
        <dbReference type="ARBA" id="ARBA00074542"/>
    </source>
</evidence>
<dbReference type="AlphaFoldDB" id="A0A498LJ37"/>
<keyword evidence="4" id="KW-0256">Endoplasmic reticulum</keyword>
<evidence type="ECO:0000256" key="4">
    <source>
        <dbReference type="ARBA" id="ARBA00022824"/>
    </source>
</evidence>
<dbReference type="Pfam" id="PF13837">
    <property type="entry name" value="Myb_DNA-bind_4"/>
    <property type="match status" value="1"/>
</dbReference>
<evidence type="ECO:0000256" key="2">
    <source>
        <dbReference type="ARBA" id="ARBA00004240"/>
    </source>
</evidence>
<dbReference type="GO" id="GO:0005783">
    <property type="term" value="C:endoplasmic reticulum"/>
    <property type="evidence" value="ECO:0007669"/>
    <property type="project" value="UniProtKB-SubCell"/>
</dbReference>
<dbReference type="Pfam" id="PF04051">
    <property type="entry name" value="TRAPP"/>
    <property type="match status" value="1"/>
</dbReference>
<comment type="subcellular location">
    <subcellularLocation>
        <location evidence="2">Endoplasmic reticulum</location>
    </subcellularLocation>
    <subcellularLocation>
        <location evidence="1">Golgi apparatus</location>
        <location evidence="1">cis-Golgi network</location>
    </subcellularLocation>
</comment>
<comment type="similarity">
    <text evidence="3">Belongs to the TRAPP small subunits family. BET3 subfamily.</text>
</comment>
<dbReference type="Gene3D" id="3.30.1380.20">
    <property type="entry name" value="Trafficking protein particle complex subunit 3"/>
    <property type="match status" value="1"/>
</dbReference>
<feature type="domain" description="Myb/SANT-like DNA-binding" evidence="10">
    <location>
        <begin position="10"/>
        <end position="104"/>
    </location>
</feature>
<feature type="compositionally biased region" description="Polar residues" evidence="9">
    <location>
        <begin position="291"/>
        <end position="301"/>
    </location>
</feature>
<gene>
    <name evidence="11" type="ORF">ROHU_031911</name>
</gene>
<evidence type="ECO:0000259" key="10">
    <source>
        <dbReference type="Pfam" id="PF13837"/>
    </source>
</evidence>
<evidence type="ECO:0000313" key="11">
    <source>
        <dbReference type="EMBL" id="RXN08348.1"/>
    </source>
</evidence>
<dbReference type="SUPFAM" id="SSF111126">
    <property type="entry name" value="Ligand-binding domain in the NO signalling and Golgi transport"/>
    <property type="match status" value="1"/>
</dbReference>
<feature type="region of interest" description="Disordered" evidence="9">
    <location>
        <begin position="332"/>
        <end position="367"/>
    </location>
</feature>
<comment type="function">
    <text evidence="7">Component of a transport protein particle (TRAPP) complex that may function in specific stages of inter-organelle traffic. Specifically involved in the early development of neural circuitry, likely by controlling the frequency and amplitude of intracellular calcium transients implicated in the regulation of neuron differentiation and survival.</text>
</comment>
<keyword evidence="12" id="KW-1185">Reference proteome</keyword>
<evidence type="ECO:0000256" key="9">
    <source>
        <dbReference type="SAM" id="MobiDB-lite"/>
    </source>
</evidence>
<dbReference type="InterPro" id="IPR044822">
    <property type="entry name" value="Myb_DNA-bind_4"/>
</dbReference>
<dbReference type="STRING" id="84645.A0A498LJ37"/>
<dbReference type="Proteomes" id="UP000290572">
    <property type="component" value="Unassembled WGS sequence"/>
</dbReference>
<feature type="region of interest" description="Disordered" evidence="9">
    <location>
        <begin position="543"/>
        <end position="566"/>
    </location>
</feature>
<feature type="compositionally biased region" description="Low complexity" evidence="9">
    <location>
        <begin position="358"/>
        <end position="367"/>
    </location>
</feature>
<proteinExistence type="evidence at protein level"/>
<evidence type="ECO:0000256" key="5">
    <source>
        <dbReference type="ARBA" id="ARBA00022902"/>
    </source>
</evidence>
<accession>A0A498LJ37</accession>
<dbReference type="EMBL" id="QBIY01013322">
    <property type="protein sequence ID" value="RXN08348.1"/>
    <property type="molecule type" value="Genomic_DNA"/>
</dbReference>
<evidence type="ECO:0000256" key="6">
    <source>
        <dbReference type="ARBA" id="ARBA00023034"/>
    </source>
</evidence>
<dbReference type="PANTHER" id="PTHR12817">
    <property type="entry name" value="TRAFFICKING PROTEIN PARTICLE COMPLEX SUBUNIT 6B"/>
    <property type="match status" value="1"/>
</dbReference>
<dbReference type="CDD" id="cd14944">
    <property type="entry name" value="TRAPPC6A_Trs33"/>
    <property type="match status" value="1"/>
</dbReference>
<dbReference type="GO" id="GO:0030008">
    <property type="term" value="C:TRAPP complex"/>
    <property type="evidence" value="ECO:0007669"/>
    <property type="project" value="TreeGrafter"/>
</dbReference>
<dbReference type="GO" id="GO:0005802">
    <property type="term" value="C:trans-Golgi network"/>
    <property type="evidence" value="ECO:0007669"/>
    <property type="project" value="TreeGrafter"/>
</dbReference>
<evidence type="ECO:0000256" key="3">
    <source>
        <dbReference type="ARBA" id="ARBA00006218"/>
    </source>
</evidence>
<dbReference type="GO" id="GO:0007399">
    <property type="term" value="P:nervous system development"/>
    <property type="evidence" value="ECO:0007669"/>
    <property type="project" value="UniProtKB-KW"/>
</dbReference>
<dbReference type="InterPro" id="IPR007194">
    <property type="entry name" value="TRAPP_component"/>
</dbReference>
<organism evidence="11 12">
    <name type="scientific">Labeo rohita</name>
    <name type="common">Indian major carp</name>
    <name type="synonym">Cyprinus rohita</name>
    <dbReference type="NCBI Taxonomy" id="84645"/>
    <lineage>
        <taxon>Eukaryota</taxon>
        <taxon>Metazoa</taxon>
        <taxon>Chordata</taxon>
        <taxon>Craniata</taxon>
        <taxon>Vertebrata</taxon>
        <taxon>Euteleostomi</taxon>
        <taxon>Actinopterygii</taxon>
        <taxon>Neopterygii</taxon>
        <taxon>Teleostei</taxon>
        <taxon>Ostariophysi</taxon>
        <taxon>Cypriniformes</taxon>
        <taxon>Cyprinidae</taxon>
        <taxon>Labeoninae</taxon>
        <taxon>Labeonini</taxon>
        <taxon>Labeo</taxon>
    </lineage>
</organism>
<sequence length="566" mass="63863">MNLNEKKPNKWWTEPDTFAMLALIEQMGLVHELDKKRQRNESLFRRLRLSLSKRGIHFTVTQIRNRWKSLKHKYRKIKLASYRSPAARLSAIESFRYFHMLDHMLVRRPKPGGREDDLTDGHALLGRSLADLDDHADSPWPEGIIPKSEPESMSSKLEPDVDESLNPDDVAGSEPPSWAVGPDEVMTLGLSGEYLYAVKTEPPSLCTPNSTESTRDALDCSHSDFPGTSEETSSLILQQLTILNHRLGEQLAEQRAFHCSMLGMMDRQIQVLEQLSNFTRNHQPKPETPEMDSSASPNVHEAQTQTLDPYPTFIMPKSEPTTAPWKVSLLEVHKRSPSESGSESETPQTLEGCRENTSSPPSLEISSSTKNAIVQNDMADDALFEFLHMEIVAHVYKEHATRDDIDKERVTCISTLEAMGFRVGQGLIERFTKDCPTFKDDLDIMKFLCKDFWSTIFKKQIDNLRTNHQGTYVLQDNKFALLTQFSSGKQYLEEAPKYLAFSCGLIRGALSNLGLESVVTAEVSLMPSYVVCKVMRSSPFDYPSQKPASASMRNKQKVACSNGKPT</sequence>
<dbReference type="GO" id="GO:0005801">
    <property type="term" value="C:cis-Golgi network"/>
    <property type="evidence" value="ECO:0007669"/>
    <property type="project" value="TreeGrafter"/>
</dbReference>
<evidence type="ECO:0000313" key="12">
    <source>
        <dbReference type="Proteomes" id="UP000290572"/>
    </source>
</evidence>
<keyword evidence="5" id="KW-0524">Neurogenesis</keyword>
<dbReference type="FunFam" id="3.30.1380.20:FF:000004">
    <property type="entry name" value="Trafficking protein particle complex subunit 6B"/>
    <property type="match status" value="1"/>
</dbReference>
<feature type="region of interest" description="Disordered" evidence="9">
    <location>
        <begin position="133"/>
        <end position="183"/>
    </location>
</feature>
<keyword evidence="13" id="KW-1267">Proteomics identification</keyword>
<protein>
    <recommendedName>
        <fullName evidence="8">Trafficking protein particle complex subunit 6B</fullName>
    </recommendedName>
</protein>
<name>A0A498LJ37_LABRO</name>
<dbReference type="GO" id="GO:0006888">
    <property type="term" value="P:endoplasmic reticulum to Golgi vesicle-mediated transport"/>
    <property type="evidence" value="ECO:0007669"/>
    <property type="project" value="TreeGrafter"/>
</dbReference>
<dbReference type="InterPro" id="IPR037992">
    <property type="entry name" value="TRAPPC6/Trs33"/>
</dbReference>
<evidence type="ECO:0000256" key="7">
    <source>
        <dbReference type="ARBA" id="ARBA00057720"/>
    </source>
</evidence>
<dbReference type="InterPro" id="IPR024096">
    <property type="entry name" value="NO_sig/Golgi_transp_ligand-bd"/>
</dbReference>
<evidence type="ECO:0000256" key="1">
    <source>
        <dbReference type="ARBA" id="ARBA00004222"/>
    </source>
</evidence>